<dbReference type="Proteomes" id="UP000032544">
    <property type="component" value="Unassembled WGS sequence"/>
</dbReference>
<dbReference type="AlphaFoldDB" id="A0A0D8JFE0"/>
<name>A0A0D8JFE0_9BACT</name>
<dbReference type="OrthoDB" id="1122840at2"/>
<sequence length="68" mass="7237">MKRKEFIRTTGQLLLLGGITASAGNLFVNKKVSAACSVSPTCKNCGKVSACINPEIKEERGEVEIAPK</sequence>
<keyword evidence="2" id="KW-1185">Reference proteome</keyword>
<organism evidence="1 2">
    <name type="scientific">Draconibacterium sediminis</name>
    <dbReference type="NCBI Taxonomy" id="1544798"/>
    <lineage>
        <taxon>Bacteria</taxon>
        <taxon>Pseudomonadati</taxon>
        <taxon>Bacteroidota</taxon>
        <taxon>Bacteroidia</taxon>
        <taxon>Marinilabiliales</taxon>
        <taxon>Prolixibacteraceae</taxon>
        <taxon>Draconibacterium</taxon>
    </lineage>
</organism>
<evidence type="ECO:0000313" key="1">
    <source>
        <dbReference type="EMBL" id="KJF45449.1"/>
    </source>
</evidence>
<dbReference type="EMBL" id="JRHC01000001">
    <property type="protein sequence ID" value="KJF45449.1"/>
    <property type="molecule type" value="Genomic_DNA"/>
</dbReference>
<evidence type="ECO:0000313" key="2">
    <source>
        <dbReference type="Proteomes" id="UP000032544"/>
    </source>
</evidence>
<reference evidence="1 2" key="1">
    <citation type="submission" date="2014-09" db="EMBL/GenBank/DDBJ databases">
        <title>Draft Genome Sequence of Draconibacterium sp. JN14CK-3.</title>
        <authorList>
            <person name="Dong C."/>
            <person name="Lai Q."/>
            <person name="Shao Z."/>
        </authorList>
    </citation>
    <scope>NUCLEOTIDE SEQUENCE [LARGE SCALE GENOMIC DNA]</scope>
    <source>
        <strain evidence="1 2">JN14CK-3</strain>
    </source>
</reference>
<protein>
    <submittedName>
        <fullName evidence="1">Uncharacterized protein</fullName>
    </submittedName>
</protein>
<proteinExistence type="predicted"/>
<gene>
    <name evidence="1" type="ORF">LH29_08835</name>
</gene>
<dbReference type="STRING" id="1544798.LH29_08835"/>
<accession>A0A0D8JFE0</accession>
<dbReference type="RefSeq" id="WP_045027695.1">
    <property type="nucleotide sequence ID" value="NZ_JRHC01000001.1"/>
</dbReference>
<comment type="caution">
    <text evidence="1">The sequence shown here is derived from an EMBL/GenBank/DDBJ whole genome shotgun (WGS) entry which is preliminary data.</text>
</comment>